<gene>
    <name evidence="1" type="ORF">HMPREF9957_1046</name>
</gene>
<dbReference type="EMBL" id="AFQV01000017">
    <property type="protein sequence ID" value="EGP68818.1"/>
    <property type="molecule type" value="Genomic_DNA"/>
</dbReference>
<reference evidence="1 2" key="1">
    <citation type="submission" date="2011-05" db="EMBL/GenBank/DDBJ databases">
        <authorList>
            <person name="Durkin A.S."/>
            <person name="Radune D."/>
            <person name="Hostetler J."/>
            <person name="Torralba M."/>
            <person name="Gillis M."/>
            <person name="Methe B."/>
            <person name="Sutton G."/>
            <person name="Nelson K.E."/>
        </authorList>
    </citation>
    <scope>NUCLEOTIDE SEQUENCE [LARGE SCALE GENOMIC DNA]</scope>
    <source>
        <strain evidence="1 2">SK1080</strain>
    </source>
</reference>
<comment type="caution">
    <text evidence="1">The sequence shown here is derived from an EMBL/GenBank/DDBJ whole genome shotgun (WGS) entry which is preliminary data.</text>
</comment>
<dbReference type="OrthoDB" id="2224805at2"/>
<evidence type="ECO:0000313" key="1">
    <source>
        <dbReference type="EMBL" id="EGP68818.1"/>
    </source>
</evidence>
<dbReference type="Proteomes" id="UP000004568">
    <property type="component" value="Unassembled WGS sequence"/>
</dbReference>
<dbReference type="eggNOG" id="COG1051">
    <property type="taxonomic scope" value="Bacteria"/>
</dbReference>
<protein>
    <submittedName>
        <fullName evidence="1">Uncharacterized protein</fullName>
    </submittedName>
</protein>
<sequence>MNKSVKKVNLILNTFPIFYDMFPLMEMMKAPDKSEFFYHHRTEDGWVKKIF</sequence>
<evidence type="ECO:0000313" key="2">
    <source>
        <dbReference type="Proteomes" id="UP000004568"/>
    </source>
</evidence>
<accession>F9HM79</accession>
<proteinExistence type="predicted"/>
<dbReference type="AlphaFoldDB" id="F9HM79"/>
<name>F9HM79_STRMT</name>
<dbReference type="PATRIC" id="fig|1008453.3.peg.782"/>
<organism evidence="1 2">
    <name type="scientific">Streptococcus mitis SK1080</name>
    <dbReference type="NCBI Taxonomy" id="1008453"/>
    <lineage>
        <taxon>Bacteria</taxon>
        <taxon>Bacillati</taxon>
        <taxon>Bacillota</taxon>
        <taxon>Bacilli</taxon>
        <taxon>Lactobacillales</taxon>
        <taxon>Streptococcaceae</taxon>
        <taxon>Streptococcus</taxon>
        <taxon>Streptococcus mitis group</taxon>
    </lineage>
</organism>